<dbReference type="GO" id="GO:0000175">
    <property type="term" value="F:3'-5'-RNA exonuclease activity"/>
    <property type="evidence" value="ECO:0007669"/>
    <property type="project" value="TreeGrafter"/>
</dbReference>
<evidence type="ECO:0000313" key="3">
    <source>
        <dbReference type="EMBL" id="CAD8910686.1"/>
    </source>
</evidence>
<dbReference type="SUPFAM" id="SSF56219">
    <property type="entry name" value="DNase I-like"/>
    <property type="match status" value="1"/>
</dbReference>
<dbReference type="InterPro" id="IPR005135">
    <property type="entry name" value="Endo/exonuclease/phosphatase"/>
</dbReference>
<gene>
    <name evidence="3" type="ORF">BSP0115_LOCUS3891</name>
</gene>
<evidence type="ECO:0000259" key="2">
    <source>
        <dbReference type="Pfam" id="PF03372"/>
    </source>
</evidence>
<evidence type="ECO:0000256" key="1">
    <source>
        <dbReference type="SAM" id="MobiDB-lite"/>
    </source>
</evidence>
<dbReference type="Pfam" id="PF03372">
    <property type="entry name" value="Exo_endo_phos"/>
    <property type="match status" value="1"/>
</dbReference>
<dbReference type="EMBL" id="HBFS01005774">
    <property type="protein sequence ID" value="CAD8910686.1"/>
    <property type="molecule type" value="Transcribed_RNA"/>
</dbReference>
<dbReference type="AlphaFoldDB" id="A0A7S1G458"/>
<feature type="region of interest" description="Disordered" evidence="1">
    <location>
        <begin position="389"/>
        <end position="455"/>
    </location>
</feature>
<reference evidence="3" key="1">
    <citation type="submission" date="2021-01" db="EMBL/GenBank/DDBJ databases">
        <authorList>
            <person name="Corre E."/>
            <person name="Pelletier E."/>
            <person name="Niang G."/>
            <person name="Scheremetjew M."/>
            <person name="Finn R."/>
            <person name="Kale V."/>
            <person name="Holt S."/>
            <person name="Cochrane G."/>
            <person name="Meng A."/>
            <person name="Brown T."/>
            <person name="Cohen L."/>
        </authorList>
    </citation>
    <scope>NUCLEOTIDE SEQUENCE</scope>
    <source>
        <strain evidence="3">Ms1</strain>
    </source>
</reference>
<dbReference type="Gene3D" id="3.60.10.10">
    <property type="entry name" value="Endonuclease/exonuclease/phosphatase"/>
    <property type="match status" value="1"/>
</dbReference>
<sequence>MAAAGGAGDDGRGVGVVDIVTYNLLSDSLCSPKSWAFKTRDPADLDPDTRYARIEGKLEPHTTRRAIIALQEVSRKWAGKLHVFFAARRYLFIVSHYGGYFNGYMGVGVAVPMDAFELLEAETVRVSDEKRWPRPPQPSLLARAWDASIAIPVGIFKGAVAGVKAATPDVVSSAVCRVAGACRRTQAGAPWGQDTSADPWNRAKGKWNTMVFVRVRDRASGERLALGTYHMPCAFREPALMVIHAALVAQAVQKRARGDAYVLCGDFNIKPHDQGFNPCYDMLTTGKLDRSHPAYPVPPGPWETWTPELREGMQSAYAAAKGAEPLFTNYVEPEKAEDEFCDTLDYIFCSRKGLRVVDVLALPSEKSETGPLPSATEPSDHILIGATISLGGDDADERDTDAVLSTEESGSEDGGEGEASDDEEEEEGGSGVDKAAEGGTVRRRRAASPAPPAKA</sequence>
<feature type="domain" description="Endonuclease/exonuclease/phosphatase" evidence="2">
    <location>
        <begin position="21"/>
        <end position="381"/>
    </location>
</feature>
<dbReference type="InterPro" id="IPR050410">
    <property type="entry name" value="CCR4/nocturin_mRNA_transcr"/>
</dbReference>
<organism evidence="3">
    <name type="scientific">Bicosoecida sp. CB-2014</name>
    <dbReference type="NCBI Taxonomy" id="1486930"/>
    <lineage>
        <taxon>Eukaryota</taxon>
        <taxon>Sar</taxon>
        <taxon>Stramenopiles</taxon>
        <taxon>Bigyra</taxon>
        <taxon>Opalozoa</taxon>
        <taxon>Bicosoecida</taxon>
    </lineage>
</organism>
<accession>A0A7S1G458</accession>
<proteinExistence type="predicted"/>
<protein>
    <recommendedName>
        <fullName evidence="2">Endonuclease/exonuclease/phosphatase domain-containing protein</fullName>
    </recommendedName>
</protein>
<dbReference type="InterPro" id="IPR036691">
    <property type="entry name" value="Endo/exonu/phosph_ase_sf"/>
</dbReference>
<dbReference type="PANTHER" id="PTHR12121">
    <property type="entry name" value="CARBON CATABOLITE REPRESSOR PROTEIN 4"/>
    <property type="match status" value="1"/>
</dbReference>
<dbReference type="PANTHER" id="PTHR12121:SF101">
    <property type="entry name" value="ENDONUCLEASE_EXONUCLEASE_PHOSPHATASE DOMAIN-CONTAINING PROTEIN"/>
    <property type="match status" value="1"/>
</dbReference>
<name>A0A7S1G458_9STRA</name>
<feature type="compositionally biased region" description="Acidic residues" evidence="1">
    <location>
        <begin position="409"/>
        <end position="428"/>
    </location>
</feature>